<feature type="domain" description="HTH tetR-type" evidence="5">
    <location>
        <begin position="1"/>
        <end position="59"/>
    </location>
</feature>
<dbReference type="PRINTS" id="PR00455">
    <property type="entry name" value="HTHTETR"/>
</dbReference>
<dbReference type="Pfam" id="PF00440">
    <property type="entry name" value="TetR_N"/>
    <property type="match status" value="1"/>
</dbReference>
<feature type="DNA-binding region" description="H-T-H motif" evidence="4">
    <location>
        <begin position="22"/>
        <end position="41"/>
    </location>
</feature>
<dbReference type="Proteomes" id="UP000320857">
    <property type="component" value="Unassembled WGS sequence"/>
</dbReference>
<dbReference type="SUPFAM" id="SSF48498">
    <property type="entry name" value="Tetracyclin repressor-like, C-terminal domain"/>
    <property type="match status" value="1"/>
</dbReference>
<dbReference type="PANTHER" id="PTHR30055">
    <property type="entry name" value="HTH-TYPE TRANSCRIPTIONAL REGULATOR RUTR"/>
    <property type="match status" value="1"/>
</dbReference>
<sequence>MDAAILDATRELLARDGYAGLTMDAVAERAGIGKAAIYRRHGTKQEMVFAAAIHEPELPGRPDTGSLVGDLTALVQEIVDHLTSPAASAAVLGLLADVAPDSALAVRFRERFVSRELADIESVLDRAVTRGELPPPPARPDASTVHALVAGPVFALLYLQRTPPNGLAERLAPVVATALTATRSPGG</sequence>
<keyword evidence="9" id="KW-1185">Reference proteome</keyword>
<dbReference type="GO" id="GO:0003700">
    <property type="term" value="F:DNA-binding transcription factor activity"/>
    <property type="evidence" value="ECO:0007669"/>
    <property type="project" value="TreeGrafter"/>
</dbReference>
<dbReference type="InterPro" id="IPR001647">
    <property type="entry name" value="HTH_TetR"/>
</dbReference>
<evidence type="ECO:0000256" key="4">
    <source>
        <dbReference type="PROSITE-ProRule" id="PRU00335"/>
    </source>
</evidence>
<dbReference type="PROSITE" id="PS50977">
    <property type="entry name" value="HTH_TETR_2"/>
    <property type="match status" value="1"/>
</dbReference>
<evidence type="ECO:0000313" key="9">
    <source>
        <dbReference type="Proteomes" id="UP000320857"/>
    </source>
</evidence>
<protein>
    <submittedName>
        <fullName evidence="8">TetR family transcriptional regulator</fullName>
    </submittedName>
    <submittedName>
        <fullName evidence="6">TetR/AcrR family transcriptional regulator</fullName>
    </submittedName>
</protein>
<reference evidence="10 11" key="2">
    <citation type="submission" date="2020-05" db="EMBL/GenBank/DDBJ databases">
        <title>Classification of alakaliphilic streptomycetes isolated from an alkaline soil next to Lonar Crater, India and a proposal for the recognition of Streptomyces alkaliterrae sp. nov.</title>
        <authorList>
            <person name="Golinska P."/>
        </authorList>
    </citation>
    <scope>NUCLEOTIDE SEQUENCE [LARGE SCALE GENOMIC DNA]</scope>
    <source>
        <strain evidence="11">OF3</strain>
        <strain evidence="10">OF8</strain>
    </source>
</reference>
<evidence type="ECO:0000256" key="2">
    <source>
        <dbReference type="ARBA" id="ARBA00023125"/>
    </source>
</evidence>
<dbReference type="Proteomes" id="UP000517765">
    <property type="component" value="Unassembled WGS sequence"/>
</dbReference>
<dbReference type="EMBL" id="JABJWZ010000331">
    <property type="protein sequence ID" value="MBB1256288.1"/>
    <property type="molecule type" value="Genomic_DNA"/>
</dbReference>
<dbReference type="SUPFAM" id="SSF46689">
    <property type="entry name" value="Homeodomain-like"/>
    <property type="match status" value="1"/>
</dbReference>
<proteinExistence type="predicted"/>
<dbReference type="EMBL" id="JABJXA010000219">
    <property type="protein sequence ID" value="MBB1261855.1"/>
    <property type="molecule type" value="Genomic_DNA"/>
</dbReference>
<accession>A0A5P0YWV8</accession>
<dbReference type="GO" id="GO:0000976">
    <property type="term" value="F:transcription cis-regulatory region binding"/>
    <property type="evidence" value="ECO:0007669"/>
    <property type="project" value="TreeGrafter"/>
</dbReference>
<keyword evidence="2 4" id="KW-0238">DNA-binding</keyword>
<dbReference type="InterPro" id="IPR009057">
    <property type="entry name" value="Homeodomain-like_sf"/>
</dbReference>
<organism evidence="8 9">
    <name type="scientific">Streptomyces alkaliterrae</name>
    <dbReference type="NCBI Taxonomy" id="2213162"/>
    <lineage>
        <taxon>Bacteria</taxon>
        <taxon>Bacillati</taxon>
        <taxon>Actinomycetota</taxon>
        <taxon>Actinomycetes</taxon>
        <taxon>Kitasatosporales</taxon>
        <taxon>Streptomycetaceae</taxon>
        <taxon>Streptomyces</taxon>
    </lineage>
</organism>
<dbReference type="Gene3D" id="1.10.10.60">
    <property type="entry name" value="Homeodomain-like"/>
    <property type="match status" value="1"/>
</dbReference>
<name>A0A5P0YWV8_9ACTN</name>
<dbReference type="PANTHER" id="PTHR30055:SF148">
    <property type="entry name" value="TETR-FAMILY TRANSCRIPTIONAL REGULATOR"/>
    <property type="match status" value="1"/>
</dbReference>
<dbReference type="EMBL" id="VJYK02000348">
    <property type="protein sequence ID" value="MQS04771.1"/>
    <property type="molecule type" value="Genomic_DNA"/>
</dbReference>
<keyword evidence="3" id="KW-0804">Transcription</keyword>
<dbReference type="InterPro" id="IPR011075">
    <property type="entry name" value="TetR_C"/>
</dbReference>
<reference evidence="6" key="3">
    <citation type="journal article" name="Syst. Appl. Microbiol.">
        <title>Streptomyces alkaliterrae sp. nov., isolated from an alkaline soil, and emended descriptions of Streptomyces alkaliphilus, Streptomyces calidiresistens and Streptomyces durbertensis.</title>
        <authorList>
            <person name="Swiecimska M."/>
            <person name="Golinska P."/>
            <person name="Nouioui I."/>
            <person name="Wypij M."/>
            <person name="Rai M."/>
            <person name="Sangal V."/>
            <person name="Goodfellow M."/>
        </authorList>
    </citation>
    <scope>NUCLEOTIDE SEQUENCE</scope>
    <source>
        <strain evidence="6">OF3</strain>
        <strain evidence="7">OF8</strain>
    </source>
</reference>
<keyword evidence="1" id="KW-0805">Transcription regulation</keyword>
<dbReference type="InterPro" id="IPR050109">
    <property type="entry name" value="HTH-type_TetR-like_transc_reg"/>
</dbReference>
<dbReference type="Pfam" id="PF16859">
    <property type="entry name" value="TetR_C_11"/>
    <property type="match status" value="1"/>
</dbReference>
<dbReference type="InterPro" id="IPR036271">
    <property type="entry name" value="Tet_transcr_reg_TetR-rel_C_sf"/>
</dbReference>
<comment type="caution">
    <text evidence="8">The sequence shown here is derived from an EMBL/GenBank/DDBJ whole genome shotgun (WGS) entry which is preliminary data.</text>
</comment>
<evidence type="ECO:0000313" key="10">
    <source>
        <dbReference type="Proteomes" id="UP000517765"/>
    </source>
</evidence>
<dbReference type="OrthoDB" id="4543698at2"/>
<evidence type="ECO:0000313" key="8">
    <source>
        <dbReference type="EMBL" id="MQS04771.1"/>
    </source>
</evidence>
<gene>
    <name evidence="8" type="ORF">FNX44_023460</name>
    <name evidence="6" type="ORF">H3146_23455</name>
    <name evidence="7" type="ORF">H3147_24005</name>
</gene>
<dbReference type="AlphaFoldDB" id="A0A5P0YWV8"/>
<evidence type="ECO:0000256" key="3">
    <source>
        <dbReference type="ARBA" id="ARBA00023163"/>
    </source>
</evidence>
<dbReference type="Gene3D" id="1.10.357.10">
    <property type="entry name" value="Tetracycline Repressor, domain 2"/>
    <property type="match status" value="1"/>
</dbReference>
<evidence type="ECO:0000313" key="11">
    <source>
        <dbReference type="Proteomes" id="UP000525686"/>
    </source>
</evidence>
<evidence type="ECO:0000313" key="6">
    <source>
        <dbReference type="EMBL" id="MBB1256288.1"/>
    </source>
</evidence>
<evidence type="ECO:0000259" key="5">
    <source>
        <dbReference type="PROSITE" id="PS50977"/>
    </source>
</evidence>
<dbReference type="Proteomes" id="UP000525686">
    <property type="component" value="Unassembled WGS sequence"/>
</dbReference>
<evidence type="ECO:0000313" key="7">
    <source>
        <dbReference type="EMBL" id="MBB1261855.1"/>
    </source>
</evidence>
<reference evidence="8 9" key="1">
    <citation type="submission" date="2019-10" db="EMBL/GenBank/DDBJ databases">
        <title>Streptomyces sp. nov., a novel actinobacterium isolated from alkaline environment.</title>
        <authorList>
            <person name="Golinska P."/>
        </authorList>
    </citation>
    <scope>NUCLEOTIDE SEQUENCE [LARGE SCALE GENOMIC DNA]</scope>
    <source>
        <strain evidence="8 9">OF1</strain>
    </source>
</reference>
<evidence type="ECO:0000256" key="1">
    <source>
        <dbReference type="ARBA" id="ARBA00023015"/>
    </source>
</evidence>